<dbReference type="PANTHER" id="PTHR37464:SF1">
    <property type="entry name" value="BLL2463 PROTEIN"/>
    <property type="match status" value="1"/>
</dbReference>
<keyword evidence="1" id="KW-0472">Membrane</keyword>
<dbReference type="NCBIfam" id="TIGR02226">
    <property type="entry name" value="two_anch"/>
    <property type="match status" value="1"/>
</dbReference>
<evidence type="ECO:0000259" key="2">
    <source>
        <dbReference type="Pfam" id="PF07584"/>
    </source>
</evidence>
<reference evidence="3 4" key="1">
    <citation type="journal article" date="2013" name="Int. J. Syst. Evol. Microbiol.">
        <title>Marinoscillum luteum sp. nov., isolated from marine sediment.</title>
        <authorList>
            <person name="Cha I.T."/>
            <person name="Park S.J."/>
            <person name="Kim S.J."/>
            <person name="Kim J.G."/>
            <person name="Jung M.Y."/>
            <person name="Shin K.S."/>
            <person name="Kwon K.K."/>
            <person name="Yang S.H."/>
            <person name="Seo Y.S."/>
            <person name="Rhee S.K."/>
        </authorList>
    </citation>
    <scope>NUCLEOTIDE SEQUENCE [LARGE SCALE GENOMIC DNA]</scope>
    <source>
        <strain evidence="3 4">KCTC 23939</strain>
    </source>
</reference>
<sequence>MYFLNPEAFWAFALLLVPIIIHLFNFRRLKKVYFSNLSFLTSIEQQQKSKSTLKKLLILLSRLLVLCFIVLAFSKPMLGDGLASDRERSVAIYLDNSYSMQQTDAKGEPLLYGAYSSIQTLLNEREQGTSVRVFDNDGQREFSLSESDEIIQEVKFSDGSLFLSDVVGRADYYGVDLLHVYGDLQRSTTLPIDKVLGDTSLAIVYHQLQSENSRNLYVDSVYLEKPMGLTGVNTLHFGIRNTGAERVENVLVKVEKGEQQLSAFTATIPGLDTEMLSLDIGVNEPLDGNYKISVQDNPVVFDNDFYFSISPAEKPLIVVLSSAKSAGRYLEKVFSNSDYFSLVSNSIENASFEDVVNADLLVLNGLDQIPDWLVSQVDQIDGKILVVPSGAAEPESYHSVLGFGLDVKRRTESGTLSKKSLDHPFFDGVFSEKNERAGLPNVKSIYGVTGFTETILGTNEGFPFLVKSGEKMTYLITSPLDDSLTNFHKHAIFVPVMYLLAQPLGVAPMSYRLGGGLIPLKMEGIAPGDILELRNSEDVFIPSYRYFKGEILLEIPDVISKPGIYHLVADSDTLKSIALNFDRRESEIAAIGTDEFERMIAGYDHIRLEQVDTGAALTSNTSESGENGLWKYALILALIFLMAETLLLRFT</sequence>
<keyword evidence="1" id="KW-0812">Transmembrane</keyword>
<dbReference type="RefSeq" id="WP_395419610.1">
    <property type="nucleotide sequence ID" value="NZ_JBIPKE010000020.1"/>
</dbReference>
<dbReference type="InterPro" id="IPR011933">
    <property type="entry name" value="Double_TM_dom"/>
</dbReference>
<evidence type="ECO:0000256" key="1">
    <source>
        <dbReference type="SAM" id="Phobius"/>
    </source>
</evidence>
<dbReference type="InterPro" id="IPR024163">
    <property type="entry name" value="Aerotolerance_reg_N"/>
</dbReference>
<keyword evidence="4" id="KW-1185">Reference proteome</keyword>
<evidence type="ECO:0000313" key="3">
    <source>
        <dbReference type="EMBL" id="MFH6986100.1"/>
    </source>
</evidence>
<comment type="caution">
    <text evidence="3">The sequence shown here is derived from an EMBL/GenBank/DDBJ whole genome shotgun (WGS) entry which is preliminary data.</text>
</comment>
<name>A0ABW7NES7_9BACT</name>
<dbReference type="PANTHER" id="PTHR37464">
    <property type="entry name" value="BLL2463 PROTEIN"/>
    <property type="match status" value="1"/>
</dbReference>
<feature type="transmembrane region" description="Helical" evidence="1">
    <location>
        <begin position="56"/>
        <end position="74"/>
    </location>
</feature>
<dbReference type="EMBL" id="JBIPKE010000020">
    <property type="protein sequence ID" value="MFH6986100.1"/>
    <property type="molecule type" value="Genomic_DNA"/>
</dbReference>
<evidence type="ECO:0000313" key="4">
    <source>
        <dbReference type="Proteomes" id="UP001610063"/>
    </source>
</evidence>
<organism evidence="3 4">
    <name type="scientific">Marinoscillum luteum</name>
    <dbReference type="NCBI Taxonomy" id="861051"/>
    <lineage>
        <taxon>Bacteria</taxon>
        <taxon>Pseudomonadati</taxon>
        <taxon>Bacteroidota</taxon>
        <taxon>Cytophagia</taxon>
        <taxon>Cytophagales</taxon>
        <taxon>Reichenbachiellaceae</taxon>
        <taxon>Marinoscillum</taxon>
    </lineage>
</organism>
<feature type="transmembrane region" description="Helical" evidence="1">
    <location>
        <begin position="6"/>
        <end position="26"/>
    </location>
</feature>
<feature type="domain" description="Aerotolerance regulator N-terminal" evidence="2">
    <location>
        <begin position="1"/>
        <end position="76"/>
    </location>
</feature>
<proteinExistence type="predicted"/>
<keyword evidence="1" id="KW-1133">Transmembrane helix</keyword>
<accession>A0ABW7NES7</accession>
<dbReference type="Proteomes" id="UP001610063">
    <property type="component" value="Unassembled WGS sequence"/>
</dbReference>
<protein>
    <submittedName>
        <fullName evidence="3">BatA domain-containing protein</fullName>
    </submittedName>
</protein>
<dbReference type="Pfam" id="PF07584">
    <property type="entry name" value="BatA"/>
    <property type="match status" value="1"/>
</dbReference>
<gene>
    <name evidence="3" type="ORF">ACHKAR_21785</name>
</gene>